<dbReference type="PANTHER" id="PTHR44688:SF16">
    <property type="entry name" value="DNA-BINDING TRANSCRIPTIONAL ACTIVATOR DEVR_DOSR"/>
    <property type="match status" value="1"/>
</dbReference>
<dbReference type="Pfam" id="PF00196">
    <property type="entry name" value="GerE"/>
    <property type="match status" value="1"/>
</dbReference>
<keyword evidence="1" id="KW-0805">Transcription regulation</keyword>
<dbReference type="SUPFAM" id="SSF46894">
    <property type="entry name" value="C-terminal effector domain of the bipartite response regulators"/>
    <property type="match status" value="1"/>
</dbReference>
<dbReference type="AlphaFoldDB" id="A0A0G3BGM0"/>
<dbReference type="Pfam" id="PF01590">
    <property type="entry name" value="GAF"/>
    <property type="match status" value="1"/>
</dbReference>
<dbReference type="RefSeq" id="WP_169788003.1">
    <property type="nucleotide sequence ID" value="NZ_CP011371.1"/>
</dbReference>
<dbReference type="InterPro" id="IPR029016">
    <property type="entry name" value="GAF-like_dom_sf"/>
</dbReference>
<dbReference type="PROSITE" id="PS00622">
    <property type="entry name" value="HTH_LUXR_1"/>
    <property type="match status" value="1"/>
</dbReference>
<dbReference type="Proteomes" id="UP000035352">
    <property type="component" value="Chromosome"/>
</dbReference>
<evidence type="ECO:0000256" key="1">
    <source>
        <dbReference type="ARBA" id="ARBA00023015"/>
    </source>
</evidence>
<feature type="domain" description="HTH luxR-type" evidence="4">
    <location>
        <begin position="214"/>
        <end position="279"/>
    </location>
</feature>
<dbReference type="InterPro" id="IPR016032">
    <property type="entry name" value="Sig_transdc_resp-reg_C-effctor"/>
</dbReference>
<keyword evidence="3" id="KW-0804">Transcription</keyword>
<dbReference type="PRINTS" id="PR00038">
    <property type="entry name" value="HTHLUXR"/>
</dbReference>
<reference evidence="5 6" key="1">
    <citation type="submission" date="2015-05" db="EMBL/GenBank/DDBJ databases">
        <authorList>
            <person name="Tang B."/>
            <person name="Yu Y."/>
        </authorList>
    </citation>
    <scope>NUCLEOTIDE SEQUENCE [LARGE SCALE GENOMIC DNA]</scope>
    <source>
        <strain evidence="5 6">DSM 7029</strain>
    </source>
</reference>
<dbReference type="InterPro" id="IPR036388">
    <property type="entry name" value="WH-like_DNA-bd_sf"/>
</dbReference>
<dbReference type="CDD" id="cd06170">
    <property type="entry name" value="LuxR_C_like"/>
    <property type="match status" value="1"/>
</dbReference>
<dbReference type="PROSITE" id="PS50043">
    <property type="entry name" value="HTH_LUXR_2"/>
    <property type="match status" value="1"/>
</dbReference>
<dbReference type="KEGG" id="pbh:AAW51_1898"/>
<organism evidence="5 6">
    <name type="scientific">Caldimonas brevitalea</name>
    <dbReference type="NCBI Taxonomy" id="413882"/>
    <lineage>
        <taxon>Bacteria</taxon>
        <taxon>Pseudomonadati</taxon>
        <taxon>Pseudomonadota</taxon>
        <taxon>Betaproteobacteria</taxon>
        <taxon>Burkholderiales</taxon>
        <taxon>Sphaerotilaceae</taxon>
        <taxon>Caldimonas</taxon>
    </lineage>
</organism>
<dbReference type="GO" id="GO:0003677">
    <property type="term" value="F:DNA binding"/>
    <property type="evidence" value="ECO:0007669"/>
    <property type="project" value="UniProtKB-KW"/>
</dbReference>
<dbReference type="PANTHER" id="PTHR44688">
    <property type="entry name" value="DNA-BINDING TRANSCRIPTIONAL ACTIVATOR DEVR_DOSR"/>
    <property type="match status" value="1"/>
</dbReference>
<evidence type="ECO:0000259" key="4">
    <source>
        <dbReference type="PROSITE" id="PS50043"/>
    </source>
</evidence>
<dbReference type="GO" id="GO:0006355">
    <property type="term" value="P:regulation of DNA-templated transcription"/>
    <property type="evidence" value="ECO:0007669"/>
    <property type="project" value="InterPro"/>
</dbReference>
<dbReference type="InterPro" id="IPR000792">
    <property type="entry name" value="Tscrpt_reg_LuxR_C"/>
</dbReference>
<evidence type="ECO:0000256" key="2">
    <source>
        <dbReference type="ARBA" id="ARBA00023125"/>
    </source>
</evidence>
<proteinExistence type="predicted"/>
<evidence type="ECO:0000313" key="5">
    <source>
        <dbReference type="EMBL" id="AKJ28589.1"/>
    </source>
</evidence>
<keyword evidence="2" id="KW-0238">DNA-binding</keyword>
<keyword evidence="6" id="KW-1185">Reference proteome</keyword>
<dbReference type="EMBL" id="CP011371">
    <property type="protein sequence ID" value="AKJ28589.1"/>
    <property type="molecule type" value="Genomic_DNA"/>
</dbReference>
<name>A0A0G3BGM0_9BURK</name>
<dbReference type="SUPFAM" id="SSF55781">
    <property type="entry name" value="GAF domain-like"/>
    <property type="match status" value="1"/>
</dbReference>
<dbReference type="STRING" id="413882.AAW51_1898"/>
<evidence type="ECO:0000313" key="6">
    <source>
        <dbReference type="Proteomes" id="UP000035352"/>
    </source>
</evidence>
<dbReference type="Gene3D" id="3.30.450.40">
    <property type="match status" value="1"/>
</dbReference>
<dbReference type="InterPro" id="IPR003018">
    <property type="entry name" value="GAF"/>
</dbReference>
<accession>A0A0G3BGM0</accession>
<dbReference type="Gene3D" id="1.10.10.10">
    <property type="entry name" value="Winged helix-like DNA-binding domain superfamily/Winged helix DNA-binding domain"/>
    <property type="match status" value="1"/>
</dbReference>
<sequence>MRPDPGEVLAEQRRLRAALLDRRAAVDWPQARELACHLLLRLDDADACWRFATEWLCEHLDVDRVDGGYAHPGAATYRLAHAQARREDPGIPSLEGITVDNRGAAMLYLWASQRAVVFDDIAQTASFTPTLRADLLRAGTRSKIAIALWADGRPLGLLCIDHVLRQREWRQALFERFGGAATQVLAPVLWAAARLGEPRRSVAYESPAATPSGDPVGWSMLTPAERRVAALVAEGRSYKEIARQLNRSFSTVDHQLRSIREKLGASSTARVAALLAGRR</sequence>
<gene>
    <name evidence="5" type="ORF">AAW51_1898</name>
</gene>
<evidence type="ECO:0000256" key="3">
    <source>
        <dbReference type="ARBA" id="ARBA00023163"/>
    </source>
</evidence>
<protein>
    <recommendedName>
        <fullName evidence="4">HTH luxR-type domain-containing protein</fullName>
    </recommendedName>
</protein>
<dbReference type="SMART" id="SM00421">
    <property type="entry name" value="HTH_LUXR"/>
    <property type="match status" value="1"/>
</dbReference>